<dbReference type="OrthoDB" id="160645at2759"/>
<feature type="non-terminal residue" evidence="3">
    <location>
        <position position="177"/>
    </location>
</feature>
<name>A0A2T3AMB7_9PEZI</name>
<dbReference type="Proteomes" id="UP000241462">
    <property type="component" value="Unassembled WGS sequence"/>
</dbReference>
<proteinExistence type="predicted"/>
<evidence type="ECO:0000259" key="2">
    <source>
        <dbReference type="Pfam" id="PF22974"/>
    </source>
</evidence>
<dbReference type="InParanoid" id="A0A2T3AMB7"/>
<dbReference type="InterPro" id="IPR054293">
    <property type="entry name" value="DUF7029"/>
</dbReference>
<organism evidence="3 4">
    <name type="scientific">Coniella lustricola</name>
    <dbReference type="NCBI Taxonomy" id="2025994"/>
    <lineage>
        <taxon>Eukaryota</taxon>
        <taxon>Fungi</taxon>
        <taxon>Dikarya</taxon>
        <taxon>Ascomycota</taxon>
        <taxon>Pezizomycotina</taxon>
        <taxon>Sordariomycetes</taxon>
        <taxon>Sordariomycetidae</taxon>
        <taxon>Diaporthales</taxon>
        <taxon>Schizoparmaceae</taxon>
        <taxon>Coniella</taxon>
    </lineage>
</organism>
<dbReference type="EMBL" id="KZ678375">
    <property type="protein sequence ID" value="PSS03507.1"/>
    <property type="molecule type" value="Genomic_DNA"/>
</dbReference>
<dbReference type="Pfam" id="PF22974">
    <property type="entry name" value="DUF7029"/>
    <property type="match status" value="1"/>
</dbReference>
<reference evidence="3 4" key="1">
    <citation type="journal article" date="2018" name="Mycol. Prog.">
        <title>Coniella lustricola, a new species from submerged detritus.</title>
        <authorList>
            <person name="Raudabaugh D.B."/>
            <person name="Iturriaga T."/>
            <person name="Carver A."/>
            <person name="Mondo S."/>
            <person name="Pangilinan J."/>
            <person name="Lipzen A."/>
            <person name="He G."/>
            <person name="Amirebrahimi M."/>
            <person name="Grigoriev I.V."/>
            <person name="Miller A.N."/>
        </authorList>
    </citation>
    <scope>NUCLEOTIDE SEQUENCE [LARGE SCALE GENOMIC DNA]</scope>
    <source>
        <strain evidence="3 4">B22-T-1</strain>
    </source>
</reference>
<sequence length="177" mass="18391">MASLLVSALLAMASPVLAGPSSVMQARQSTDASTTNGTVTYSPVSANTSTETPDIFTPQYNATLPYSDSTTTSSSLVSVGLTTEHGNVLLESLTSVVSVSCAATGDSVSMVFDSAANLQAAYSEWSLFTHLLFTTNHMGDCDSEFERGFFVAESFTTDVESLTLIASAEKADLGSVA</sequence>
<dbReference type="STRING" id="2025994.A0A2T3AMB7"/>
<protein>
    <recommendedName>
        <fullName evidence="2">DUF7029 domain-containing protein</fullName>
    </recommendedName>
</protein>
<dbReference type="AlphaFoldDB" id="A0A2T3AMB7"/>
<keyword evidence="1" id="KW-0732">Signal</keyword>
<evidence type="ECO:0000256" key="1">
    <source>
        <dbReference type="SAM" id="SignalP"/>
    </source>
</evidence>
<accession>A0A2T3AMB7</accession>
<keyword evidence="4" id="KW-1185">Reference proteome</keyword>
<feature type="chain" id="PRO_5015640964" description="DUF7029 domain-containing protein" evidence="1">
    <location>
        <begin position="19"/>
        <end position="177"/>
    </location>
</feature>
<feature type="domain" description="DUF7029" evidence="2">
    <location>
        <begin position="83"/>
        <end position="176"/>
    </location>
</feature>
<evidence type="ECO:0000313" key="3">
    <source>
        <dbReference type="EMBL" id="PSS03507.1"/>
    </source>
</evidence>
<feature type="signal peptide" evidence="1">
    <location>
        <begin position="1"/>
        <end position="18"/>
    </location>
</feature>
<gene>
    <name evidence="3" type="ORF">BD289DRAFT_449585</name>
</gene>
<evidence type="ECO:0000313" key="4">
    <source>
        <dbReference type="Proteomes" id="UP000241462"/>
    </source>
</evidence>